<evidence type="ECO:0000313" key="1">
    <source>
        <dbReference type="EMBL" id="MCC4211225.1"/>
    </source>
</evidence>
<gene>
    <name evidence="1" type="ORF">LLW17_00720</name>
</gene>
<name>A0ABS8GNG8_9FLAO</name>
<comment type="caution">
    <text evidence="1">The sequence shown here is derived from an EMBL/GenBank/DDBJ whole genome shotgun (WGS) entry which is preliminary data.</text>
</comment>
<dbReference type="RefSeq" id="WP_228228349.1">
    <property type="nucleotide sequence ID" value="NZ_JAJGMW010000001.1"/>
</dbReference>
<evidence type="ECO:0008006" key="3">
    <source>
        <dbReference type="Google" id="ProtNLM"/>
    </source>
</evidence>
<proteinExistence type="predicted"/>
<protein>
    <recommendedName>
        <fullName evidence="3">Organic solvent tolerance-like N-terminal domain-containing protein</fullName>
    </recommendedName>
</protein>
<reference evidence="1 2" key="1">
    <citation type="submission" date="2021-11" db="EMBL/GenBank/DDBJ databases">
        <title>Seasonal and diel survey of microbial diversity of the Tyrrhenian coast.</title>
        <authorList>
            <person name="Gattoni G."/>
            <person name="Corral P."/>
        </authorList>
    </citation>
    <scope>NUCLEOTIDE SEQUENCE [LARGE SCALE GENOMIC DNA]</scope>
    <source>
        <strain evidence="1 2">Mr9</strain>
    </source>
</reference>
<organism evidence="1 2">
    <name type="scientific">Leeuwenhoekiella parthenopeia</name>
    <dbReference type="NCBI Taxonomy" id="2890320"/>
    <lineage>
        <taxon>Bacteria</taxon>
        <taxon>Pseudomonadati</taxon>
        <taxon>Bacteroidota</taxon>
        <taxon>Flavobacteriia</taxon>
        <taxon>Flavobacteriales</taxon>
        <taxon>Flavobacteriaceae</taxon>
        <taxon>Leeuwenhoekiella</taxon>
    </lineage>
</organism>
<evidence type="ECO:0000313" key="2">
    <source>
        <dbReference type="Proteomes" id="UP001197770"/>
    </source>
</evidence>
<accession>A0ABS8GNG8</accession>
<sequence length="114" mass="12987">MKNILLTFGLLIGFYSFGQKNEYIVSDKEEPSFSSETAKYDPENNTIEFRGNVNFQSEIIQLENADKILLNKNTNEIVVTGLKDFTIDGAIQIKGEAKRKILKYTLGDRIAYLE</sequence>
<dbReference type="Proteomes" id="UP001197770">
    <property type="component" value="Unassembled WGS sequence"/>
</dbReference>
<keyword evidence="2" id="KW-1185">Reference proteome</keyword>
<dbReference type="EMBL" id="JAJGMW010000001">
    <property type="protein sequence ID" value="MCC4211225.1"/>
    <property type="molecule type" value="Genomic_DNA"/>
</dbReference>